<evidence type="ECO:0000256" key="1">
    <source>
        <dbReference type="ARBA" id="ARBA00022748"/>
    </source>
</evidence>
<feature type="transmembrane region" description="Helical" evidence="2">
    <location>
        <begin position="113"/>
        <end position="140"/>
    </location>
</feature>
<feature type="transmembrane region" description="Helical" evidence="2">
    <location>
        <begin position="152"/>
        <end position="182"/>
    </location>
</feature>
<dbReference type="AlphaFoldDB" id="A0A4D6X0B6"/>
<keyword evidence="2" id="KW-1133">Transmembrane helix</keyword>
<keyword evidence="1" id="KW-0201">Cytochrome c-type biogenesis</keyword>
<dbReference type="PANTHER" id="PTHR31272:SF6">
    <property type="entry name" value="CYTOCHROME C-TYPE BIOGENESIS CCDA-LIKE CHLOROPLASTIC PROTEIN"/>
    <property type="match status" value="1"/>
</dbReference>
<keyword evidence="2" id="KW-0812">Transmembrane</keyword>
<dbReference type="PANTHER" id="PTHR31272">
    <property type="entry name" value="CYTOCHROME C-TYPE BIOGENESIS PROTEIN HI_1454-RELATED"/>
    <property type="match status" value="1"/>
</dbReference>
<feature type="transmembrane region" description="Helical" evidence="2">
    <location>
        <begin position="38"/>
        <end position="69"/>
    </location>
</feature>
<dbReference type="InterPro" id="IPR051790">
    <property type="entry name" value="Cytochrome_c-biogenesis_DsbD"/>
</dbReference>
<feature type="transmembrane region" description="Helical" evidence="2">
    <location>
        <begin position="188"/>
        <end position="212"/>
    </location>
</feature>
<name>A0A4D6X0B6_9FLOR</name>
<proteinExistence type="predicted"/>
<accession>A0A4D6X0B6</accession>
<evidence type="ECO:0000313" key="3">
    <source>
        <dbReference type="EMBL" id="QCI08511.1"/>
    </source>
</evidence>
<feature type="transmembrane region" description="Helical" evidence="2">
    <location>
        <begin position="81"/>
        <end position="101"/>
    </location>
</feature>
<gene>
    <name evidence="3" type="primary">dsbD</name>
</gene>
<dbReference type="EMBL" id="MK814735">
    <property type="protein sequence ID" value="QCI08511.1"/>
    <property type="molecule type" value="Genomic_DNA"/>
</dbReference>
<sequence>MTTCFYIILSLSESYQVYLYHIQSLLYSFFISNIEHFNIYSILIFFLMGVMTSLTPCLISTVPLSIAYIKSFKQGKVYKNIFLFGLISSTLLIMFLLNIFNYQYLYYWNHLPILSSIILCIVSLNMLQIFDLSSFFLYFNRQWISLGKSNDILLYNYLTGFTIGFSVLPCSSPIIFIVSFWLFNSINILFTVCYFFIYSIGYLISILFIFNFALNYINLTFISYIWELLIPITGCIILIISLLNLLEQLFI</sequence>
<protein>
    <submittedName>
        <fullName evidence="3">Thiol:disulfide interchange protein</fullName>
    </submittedName>
</protein>
<dbReference type="GO" id="GO:0017004">
    <property type="term" value="P:cytochrome complex assembly"/>
    <property type="evidence" value="ECO:0007669"/>
    <property type="project" value="UniProtKB-KW"/>
</dbReference>
<organism evidence="3">
    <name type="scientific">Spermothamnion repens</name>
    <dbReference type="NCBI Taxonomy" id="31383"/>
    <lineage>
        <taxon>Eukaryota</taxon>
        <taxon>Rhodophyta</taxon>
        <taxon>Florideophyceae</taxon>
        <taxon>Rhodymeniophycidae</taxon>
        <taxon>Ceramiales</taxon>
        <taxon>Ceramiaceae</taxon>
        <taxon>Spermothamnion</taxon>
    </lineage>
</organism>
<feature type="transmembrane region" description="Helical" evidence="2">
    <location>
        <begin position="224"/>
        <end position="246"/>
    </location>
</feature>
<keyword evidence="2" id="KW-0472">Membrane</keyword>
<reference evidence="3" key="1">
    <citation type="journal article" date="2019" name="Mol. Phylogenet. Evol.">
        <title>Morphological evolution and classification of the red algal order Ceramiales inferred using plastid phylogenomics.</title>
        <authorList>
            <person name="Diaz-Tapia P."/>
            <person name="Pasella M.M."/>
            <person name="Verbruggen H."/>
            <person name="Maggs C.A."/>
        </authorList>
    </citation>
    <scope>NUCLEOTIDE SEQUENCE</scope>
    <source>
        <strain evidence="3">PD2951</strain>
    </source>
</reference>
<reference evidence="3" key="2">
    <citation type="submission" date="2019-04" db="EMBL/GenBank/DDBJ databases">
        <authorList>
            <person name="Pasella M."/>
        </authorList>
    </citation>
    <scope>NUCLEOTIDE SEQUENCE</scope>
    <source>
        <strain evidence="3">PD2951</strain>
    </source>
</reference>
<geneLocation type="plastid" evidence="3"/>
<keyword evidence="3" id="KW-0934">Plastid</keyword>
<evidence type="ECO:0000256" key="2">
    <source>
        <dbReference type="SAM" id="Phobius"/>
    </source>
</evidence>